<dbReference type="GO" id="GO:0016829">
    <property type="term" value="F:lyase activity"/>
    <property type="evidence" value="ECO:0007669"/>
    <property type="project" value="UniProtKB-KW"/>
</dbReference>
<keyword evidence="3" id="KW-0456">Lyase</keyword>
<proteinExistence type="predicted"/>
<dbReference type="RefSeq" id="WP_165825795.1">
    <property type="nucleotide sequence ID" value="NZ_QEKW01000010.1"/>
</dbReference>
<feature type="signal peptide" evidence="2">
    <location>
        <begin position="1"/>
        <end position="33"/>
    </location>
</feature>
<organism evidence="3 4">
    <name type="scientific">Actinomycetospora cinnamomea</name>
    <dbReference type="NCBI Taxonomy" id="663609"/>
    <lineage>
        <taxon>Bacteria</taxon>
        <taxon>Bacillati</taxon>
        <taxon>Actinomycetota</taxon>
        <taxon>Actinomycetes</taxon>
        <taxon>Pseudonocardiales</taxon>
        <taxon>Pseudonocardiaceae</taxon>
        <taxon>Actinomycetospora</taxon>
    </lineage>
</organism>
<dbReference type="InterPro" id="IPR025975">
    <property type="entry name" value="Polysacc_lyase"/>
</dbReference>
<dbReference type="AlphaFoldDB" id="A0A2U1F733"/>
<comment type="caution">
    <text evidence="3">The sequence shown here is derived from an EMBL/GenBank/DDBJ whole genome shotgun (WGS) entry which is preliminary data.</text>
</comment>
<keyword evidence="4" id="KW-1185">Reference proteome</keyword>
<reference evidence="3 4" key="1">
    <citation type="submission" date="2018-04" db="EMBL/GenBank/DDBJ databases">
        <title>Genomic Encyclopedia of Type Strains, Phase IV (KMG-IV): sequencing the most valuable type-strain genomes for metagenomic binning, comparative biology and taxonomic classification.</title>
        <authorList>
            <person name="Goeker M."/>
        </authorList>
    </citation>
    <scope>NUCLEOTIDE SEQUENCE [LARGE SCALE GENOMIC DNA]</scope>
    <source>
        <strain evidence="3 4">DSM 45771</strain>
    </source>
</reference>
<evidence type="ECO:0000256" key="2">
    <source>
        <dbReference type="SAM" id="SignalP"/>
    </source>
</evidence>
<evidence type="ECO:0000313" key="4">
    <source>
        <dbReference type="Proteomes" id="UP000245639"/>
    </source>
</evidence>
<dbReference type="Pfam" id="PF14099">
    <property type="entry name" value="Polysacc_lyase"/>
    <property type="match status" value="1"/>
</dbReference>
<evidence type="ECO:0000256" key="1">
    <source>
        <dbReference type="SAM" id="MobiDB-lite"/>
    </source>
</evidence>
<dbReference type="Proteomes" id="UP000245639">
    <property type="component" value="Unassembled WGS sequence"/>
</dbReference>
<sequence>MLTPVLAHSRRRAATLFAAVTTCAVLTSGQAAGAEGHGTRGGPSAAPVPVGSRVVFTGDYETGDFGQWQVCQSAVRNSSCDGVGQGDRAMQILPEEKARQGRHAARFVIRPGDVPDFGGGERSEVQSSAEGAVVREGDERWYEWSMRFPENWENPTGGWFIVLQWHSSKGSPPLAIDINRRSEIYIGGDGVPHETKTIGRVRPGEWVDYVLHVKFSKSAETGFVEAWENGRQTVSRTSRATMNDGRNYLKQGIYRDEGPATELWHDGLRVTAP</sequence>
<keyword evidence="2" id="KW-0732">Signal</keyword>
<protein>
    <submittedName>
        <fullName evidence="3">Polysaccharide lyase-like protein</fullName>
    </submittedName>
</protein>
<dbReference type="Gene3D" id="2.60.120.200">
    <property type="match status" value="1"/>
</dbReference>
<gene>
    <name evidence="3" type="ORF">C8D89_110145</name>
</gene>
<dbReference type="EMBL" id="QEKW01000010">
    <property type="protein sequence ID" value="PVZ07991.1"/>
    <property type="molecule type" value="Genomic_DNA"/>
</dbReference>
<accession>A0A2U1F733</accession>
<feature type="region of interest" description="Disordered" evidence="1">
    <location>
        <begin position="112"/>
        <end position="132"/>
    </location>
</feature>
<name>A0A2U1F733_9PSEU</name>
<feature type="chain" id="PRO_5015552262" evidence="2">
    <location>
        <begin position="34"/>
        <end position="273"/>
    </location>
</feature>
<evidence type="ECO:0000313" key="3">
    <source>
        <dbReference type="EMBL" id="PVZ07991.1"/>
    </source>
</evidence>